<dbReference type="Proteomes" id="UP001469553">
    <property type="component" value="Unassembled WGS sequence"/>
</dbReference>
<sequence>MKHRLTPHLAAAGSSMHESRAHHAVGEEVGVSVPADLVADDRLPQTVESVKKGKLTLTLLIYLNFYLEKPLLATRND</sequence>
<dbReference type="EMBL" id="JAHRIP010047142">
    <property type="protein sequence ID" value="MEQ2298221.1"/>
    <property type="molecule type" value="Genomic_DNA"/>
</dbReference>
<name>A0ABV0YWZ4_9TELE</name>
<keyword evidence="3" id="KW-1185">Reference proteome</keyword>
<organism evidence="2 3">
    <name type="scientific">Ameca splendens</name>
    <dbReference type="NCBI Taxonomy" id="208324"/>
    <lineage>
        <taxon>Eukaryota</taxon>
        <taxon>Metazoa</taxon>
        <taxon>Chordata</taxon>
        <taxon>Craniata</taxon>
        <taxon>Vertebrata</taxon>
        <taxon>Euteleostomi</taxon>
        <taxon>Actinopterygii</taxon>
        <taxon>Neopterygii</taxon>
        <taxon>Teleostei</taxon>
        <taxon>Neoteleostei</taxon>
        <taxon>Acanthomorphata</taxon>
        <taxon>Ovalentaria</taxon>
        <taxon>Atherinomorphae</taxon>
        <taxon>Cyprinodontiformes</taxon>
        <taxon>Goodeidae</taxon>
        <taxon>Ameca</taxon>
    </lineage>
</organism>
<protein>
    <submittedName>
        <fullName evidence="2">Uncharacterized protein</fullName>
    </submittedName>
</protein>
<evidence type="ECO:0000313" key="3">
    <source>
        <dbReference type="Proteomes" id="UP001469553"/>
    </source>
</evidence>
<proteinExistence type="predicted"/>
<comment type="caution">
    <text evidence="2">The sequence shown here is derived from an EMBL/GenBank/DDBJ whole genome shotgun (WGS) entry which is preliminary data.</text>
</comment>
<reference evidence="2 3" key="1">
    <citation type="submission" date="2021-06" db="EMBL/GenBank/DDBJ databases">
        <authorList>
            <person name="Palmer J.M."/>
        </authorList>
    </citation>
    <scope>NUCLEOTIDE SEQUENCE [LARGE SCALE GENOMIC DNA]</scope>
    <source>
        <strain evidence="2 3">AS_MEX2019</strain>
        <tissue evidence="2">Muscle</tissue>
    </source>
</reference>
<gene>
    <name evidence="2" type="ORF">AMECASPLE_003057</name>
</gene>
<feature type="region of interest" description="Disordered" evidence="1">
    <location>
        <begin position="1"/>
        <end position="25"/>
    </location>
</feature>
<evidence type="ECO:0000256" key="1">
    <source>
        <dbReference type="SAM" id="MobiDB-lite"/>
    </source>
</evidence>
<evidence type="ECO:0000313" key="2">
    <source>
        <dbReference type="EMBL" id="MEQ2298221.1"/>
    </source>
</evidence>
<accession>A0ABV0YWZ4</accession>